<dbReference type="Gene3D" id="2.115.10.20">
    <property type="entry name" value="Glycosyl hydrolase domain, family 43"/>
    <property type="match status" value="1"/>
</dbReference>
<dbReference type="PROSITE" id="PS00609">
    <property type="entry name" value="GLYCOSYL_HYDROL_F32"/>
    <property type="match status" value="1"/>
</dbReference>
<accession>A0ABP8JXN3</accession>
<keyword evidence="9" id="KW-1185">Reference proteome</keyword>
<feature type="domain" description="Glycosyl hydrolase family 32 C-terminal" evidence="7">
    <location>
        <begin position="356"/>
        <end position="491"/>
    </location>
</feature>
<gene>
    <name evidence="8" type="primary">sacC</name>
    <name evidence="8" type="ORF">GCM10023187_07210</name>
</gene>
<dbReference type="InterPro" id="IPR001362">
    <property type="entry name" value="Glyco_hydro_32"/>
</dbReference>
<dbReference type="CDD" id="cd18622">
    <property type="entry name" value="GH32_Inu-like"/>
    <property type="match status" value="1"/>
</dbReference>
<organism evidence="8 9">
    <name type="scientific">Nibrella viscosa</name>
    <dbReference type="NCBI Taxonomy" id="1084524"/>
    <lineage>
        <taxon>Bacteria</taxon>
        <taxon>Pseudomonadati</taxon>
        <taxon>Bacteroidota</taxon>
        <taxon>Cytophagia</taxon>
        <taxon>Cytophagales</taxon>
        <taxon>Spirosomataceae</taxon>
        <taxon>Nibrella</taxon>
    </lineage>
</organism>
<protein>
    <submittedName>
        <fullName evidence="8">Levanase</fullName>
    </submittedName>
</protein>
<proteinExistence type="inferred from homology"/>
<keyword evidence="3 4" id="KW-0326">Glycosidase</keyword>
<evidence type="ECO:0000256" key="4">
    <source>
        <dbReference type="RuleBase" id="RU362110"/>
    </source>
</evidence>
<evidence type="ECO:0000256" key="3">
    <source>
        <dbReference type="ARBA" id="ARBA00023295"/>
    </source>
</evidence>
<evidence type="ECO:0000256" key="5">
    <source>
        <dbReference type="SAM" id="SignalP"/>
    </source>
</evidence>
<comment type="caution">
    <text evidence="8">The sequence shown here is derived from an EMBL/GenBank/DDBJ whole genome shotgun (WGS) entry which is preliminary data.</text>
</comment>
<dbReference type="InterPro" id="IPR013148">
    <property type="entry name" value="Glyco_hydro_32_N"/>
</dbReference>
<dbReference type="InterPro" id="IPR013320">
    <property type="entry name" value="ConA-like_dom_sf"/>
</dbReference>
<evidence type="ECO:0000313" key="9">
    <source>
        <dbReference type="Proteomes" id="UP001500936"/>
    </source>
</evidence>
<dbReference type="Pfam" id="PF00251">
    <property type="entry name" value="Glyco_hydro_32N"/>
    <property type="match status" value="1"/>
</dbReference>
<evidence type="ECO:0000259" key="6">
    <source>
        <dbReference type="Pfam" id="PF00251"/>
    </source>
</evidence>
<feature type="domain" description="Glycosyl hydrolase family 32 N-terminal" evidence="6">
    <location>
        <begin position="37"/>
        <end position="341"/>
    </location>
</feature>
<dbReference type="EMBL" id="BAABHB010000001">
    <property type="protein sequence ID" value="GAA4397582.1"/>
    <property type="molecule type" value="Genomic_DNA"/>
</dbReference>
<feature type="signal peptide" evidence="5">
    <location>
        <begin position="1"/>
        <end position="21"/>
    </location>
</feature>
<evidence type="ECO:0000259" key="7">
    <source>
        <dbReference type="Pfam" id="PF08244"/>
    </source>
</evidence>
<dbReference type="InterPro" id="IPR023296">
    <property type="entry name" value="Glyco_hydro_beta-prop_sf"/>
</dbReference>
<dbReference type="SUPFAM" id="SSF49899">
    <property type="entry name" value="Concanavalin A-like lectins/glucanases"/>
    <property type="match status" value="1"/>
</dbReference>
<dbReference type="PANTHER" id="PTHR42800:SF1">
    <property type="entry name" value="EXOINULINASE INUD (AFU_ORTHOLOGUE AFUA_5G00480)"/>
    <property type="match status" value="1"/>
</dbReference>
<dbReference type="SMART" id="SM00640">
    <property type="entry name" value="Glyco_32"/>
    <property type="match status" value="1"/>
</dbReference>
<dbReference type="Gene3D" id="2.60.120.560">
    <property type="entry name" value="Exo-inulinase, domain 1"/>
    <property type="match status" value="1"/>
</dbReference>
<name>A0ABP8JXN3_9BACT</name>
<dbReference type="InterPro" id="IPR013189">
    <property type="entry name" value="Glyco_hydro_32_C"/>
</dbReference>
<dbReference type="Pfam" id="PF08244">
    <property type="entry name" value="Glyco_hydro_32C"/>
    <property type="match status" value="1"/>
</dbReference>
<reference evidence="9" key="1">
    <citation type="journal article" date="2019" name="Int. J. Syst. Evol. Microbiol.">
        <title>The Global Catalogue of Microorganisms (GCM) 10K type strain sequencing project: providing services to taxonomists for standard genome sequencing and annotation.</title>
        <authorList>
            <consortium name="The Broad Institute Genomics Platform"/>
            <consortium name="The Broad Institute Genome Sequencing Center for Infectious Disease"/>
            <person name="Wu L."/>
            <person name="Ma J."/>
        </authorList>
    </citation>
    <scope>NUCLEOTIDE SEQUENCE [LARGE SCALE GENOMIC DNA]</scope>
    <source>
        <strain evidence="9">JCM 17925</strain>
    </source>
</reference>
<evidence type="ECO:0000313" key="8">
    <source>
        <dbReference type="EMBL" id="GAA4397582.1"/>
    </source>
</evidence>
<keyword evidence="5" id="KW-0732">Signal</keyword>
<comment type="similarity">
    <text evidence="1 4">Belongs to the glycosyl hydrolase 32 family.</text>
</comment>
<dbReference type="Proteomes" id="UP001500936">
    <property type="component" value="Unassembled WGS sequence"/>
</dbReference>
<dbReference type="InterPro" id="IPR018053">
    <property type="entry name" value="Glyco_hydro_32_AS"/>
</dbReference>
<keyword evidence="2 4" id="KW-0378">Hydrolase</keyword>
<evidence type="ECO:0000256" key="2">
    <source>
        <dbReference type="ARBA" id="ARBA00022801"/>
    </source>
</evidence>
<evidence type="ECO:0000256" key="1">
    <source>
        <dbReference type="ARBA" id="ARBA00009902"/>
    </source>
</evidence>
<dbReference type="SUPFAM" id="SSF75005">
    <property type="entry name" value="Arabinanase/levansucrase/invertase"/>
    <property type="match status" value="1"/>
</dbReference>
<sequence length="507" mass="57588">MYIARLLCLLVFILTASSLMAQRTDTTYAQALRPQYHFSPKANWINDPNGLVYHDGEYHLFYQHNPFGIRWGHMTWGHAVSRDLVHWTELPPAIAEENGTMIFSGSCVVDQNNTSGFGKNGLVPMVAIYTGHQEGLNQSQHLAFSLDKGRTWTKYAGNPVIDLKQKDFRDPKVFWHEPTKRWIMAVVLPKENKLLIYGSRNLKNWERLSEFTSATTPATIWECPDLLELPVDGTTEKKWVLLMSMGGGAPAGGSGMQYFIGDFDGKTFTSRHSDVRFLDYGKDYYAAITYNNTPRRVSIGWMNNWQYANDIPTTPFRGAMTLPRELRLVNVGNRYELRQRPVAELNQLASDAFQWRGIELSQLNESIRKNRITGDSYVLTLIADVTEDFGVKVRKGDGEETVIGYKTGGKQLYVDRTNSGQVNFKKEFTGRFTAPLQPEPQANVPSAPGRIQLQIWVDRSSVEIFANDGKVTMTNLIFPKQTSQGIEFFGNCLRSVTIRKVDSVWRK</sequence>
<dbReference type="RefSeq" id="WP_345264039.1">
    <property type="nucleotide sequence ID" value="NZ_BAABHB010000001.1"/>
</dbReference>
<dbReference type="PANTHER" id="PTHR42800">
    <property type="entry name" value="EXOINULINASE INUD (AFU_ORTHOLOGUE AFUA_5G00480)"/>
    <property type="match status" value="1"/>
</dbReference>
<feature type="chain" id="PRO_5047359807" evidence="5">
    <location>
        <begin position="22"/>
        <end position="507"/>
    </location>
</feature>